<proteinExistence type="predicted"/>
<keyword evidence="1" id="KW-1133">Transmembrane helix</keyword>
<dbReference type="PANTHER" id="PTHR34220:SF7">
    <property type="entry name" value="SENSOR HISTIDINE KINASE YPDA"/>
    <property type="match status" value="1"/>
</dbReference>
<dbReference type="Pfam" id="PF06580">
    <property type="entry name" value="His_kinase"/>
    <property type="match status" value="1"/>
</dbReference>
<dbReference type="Gene3D" id="6.10.340.10">
    <property type="match status" value="1"/>
</dbReference>
<evidence type="ECO:0000313" key="5">
    <source>
        <dbReference type="Proteomes" id="UP001596250"/>
    </source>
</evidence>
<feature type="domain" description="Histidine kinase/HSP90-like ATPase" evidence="2">
    <location>
        <begin position="475"/>
        <end position="588"/>
    </location>
</feature>
<comment type="caution">
    <text evidence="4">The sequence shown here is derived from an EMBL/GenBank/DDBJ whole genome shotgun (WGS) entry which is preliminary data.</text>
</comment>
<dbReference type="SUPFAM" id="SSF55874">
    <property type="entry name" value="ATPase domain of HSP90 chaperone/DNA topoisomerase II/histidine kinase"/>
    <property type="match status" value="1"/>
</dbReference>
<dbReference type="EMBL" id="JBHSQV010000187">
    <property type="protein sequence ID" value="MFC5989125.1"/>
    <property type="molecule type" value="Genomic_DNA"/>
</dbReference>
<dbReference type="InterPro" id="IPR036890">
    <property type="entry name" value="HATPase_C_sf"/>
</dbReference>
<dbReference type="Gene3D" id="3.30.565.10">
    <property type="entry name" value="Histidine kinase-like ATPase, C-terminal domain"/>
    <property type="match status" value="1"/>
</dbReference>
<gene>
    <name evidence="4" type="ORF">ACFPXP_22195</name>
</gene>
<evidence type="ECO:0000259" key="2">
    <source>
        <dbReference type="Pfam" id="PF02518"/>
    </source>
</evidence>
<protein>
    <submittedName>
        <fullName evidence="4">Sensor histidine kinase</fullName>
        <ecNumber evidence="4">2.7.13.3</ecNumber>
    </submittedName>
</protein>
<evidence type="ECO:0000313" key="4">
    <source>
        <dbReference type="EMBL" id="MFC5989125.1"/>
    </source>
</evidence>
<keyword evidence="4" id="KW-0418">Kinase</keyword>
<keyword evidence="5" id="KW-1185">Reference proteome</keyword>
<dbReference type="PROSITE" id="PS51257">
    <property type="entry name" value="PROKAR_LIPOPROTEIN"/>
    <property type="match status" value="1"/>
</dbReference>
<dbReference type="InterPro" id="IPR050640">
    <property type="entry name" value="Bact_2-comp_sensor_kinase"/>
</dbReference>
<dbReference type="InterPro" id="IPR003594">
    <property type="entry name" value="HATPase_dom"/>
</dbReference>
<feature type="domain" description="Signal transduction histidine kinase internal region" evidence="3">
    <location>
        <begin position="378"/>
        <end position="455"/>
    </location>
</feature>
<keyword evidence="1" id="KW-0472">Membrane</keyword>
<dbReference type="PANTHER" id="PTHR34220">
    <property type="entry name" value="SENSOR HISTIDINE KINASE YPDA"/>
    <property type="match status" value="1"/>
</dbReference>
<sequence>MFNKFKLQTGFWLVFSCFIILIIMTVYFFINHYVLKEYKHVMITNANQLNVKVSQQIDFYFSDLNQLSKNSVSNQNLVNDIKTLDQLPSLTVYDNLYFDRSFESYSSYLVNYSSLNTSKVYIYGRQNRFKFAYGSLPLESNFEAIVEKTDDVSKLFSHSNVLFYFENENTSNDASASKASLSIIRPFSDISGSVLGYIEVQQDYSTLKDITHLETGGDVYVVNPEGQIIFPSTKLDPDTLQSIQQAALTSGEGWDHGSDFFTAFTSDETGLTTVIRHPNHSIFEPLYTLQKTTLFTILSTICLAVVIVYIITLRMTAPIRKLRSTVLKLDYDNFKLFSNFHSPNNEVNLLNDAFQTMIHRLKHSMDNELMYKEEELKARFSALQGQISPHFIHNVLYLISISAEENKNQDVIELSKNLSNMLRYMADSPFNKVTLEEEIKYAQNYLYLMQSKYEDFISYDIAVTDEAKRIVLPRLTLQPFIENSIQHAFNQCTPPWRIHIACMVSNGAWRLTISDNGSGITADDLSRMRKNIAAILEDPAAHHTASTGIGGMGILNTVTRLKLTYPDSLQFDIDNHPDSGLTVQIQADVQPND</sequence>
<reference evidence="5" key="1">
    <citation type="journal article" date="2019" name="Int. J. Syst. Evol. Microbiol.">
        <title>The Global Catalogue of Microorganisms (GCM) 10K type strain sequencing project: providing services to taxonomists for standard genome sequencing and annotation.</title>
        <authorList>
            <consortium name="The Broad Institute Genomics Platform"/>
            <consortium name="The Broad Institute Genome Sequencing Center for Infectious Disease"/>
            <person name="Wu L."/>
            <person name="Ma J."/>
        </authorList>
    </citation>
    <scope>NUCLEOTIDE SEQUENCE [LARGE SCALE GENOMIC DNA]</scope>
    <source>
        <strain evidence="5">CCM 8749</strain>
    </source>
</reference>
<dbReference type="Pfam" id="PF02518">
    <property type="entry name" value="HATPase_c"/>
    <property type="match status" value="1"/>
</dbReference>
<keyword evidence="4" id="KW-0808">Transferase</keyword>
<accession>A0ABW1IVH2</accession>
<dbReference type="RefSeq" id="WP_379896688.1">
    <property type="nucleotide sequence ID" value="NZ_CBCSCT010000002.1"/>
</dbReference>
<feature type="transmembrane region" description="Helical" evidence="1">
    <location>
        <begin position="12"/>
        <end position="30"/>
    </location>
</feature>
<name>A0ABW1IVH2_9BACL</name>
<organism evidence="4 5">
    <name type="scientific">Marinicrinis lubricantis</name>
    <dbReference type="NCBI Taxonomy" id="2086470"/>
    <lineage>
        <taxon>Bacteria</taxon>
        <taxon>Bacillati</taxon>
        <taxon>Bacillota</taxon>
        <taxon>Bacilli</taxon>
        <taxon>Bacillales</taxon>
        <taxon>Paenibacillaceae</taxon>
    </lineage>
</organism>
<evidence type="ECO:0000256" key="1">
    <source>
        <dbReference type="SAM" id="Phobius"/>
    </source>
</evidence>
<keyword evidence="1" id="KW-0812">Transmembrane</keyword>
<evidence type="ECO:0000259" key="3">
    <source>
        <dbReference type="Pfam" id="PF06580"/>
    </source>
</evidence>
<dbReference type="GO" id="GO:0004673">
    <property type="term" value="F:protein histidine kinase activity"/>
    <property type="evidence" value="ECO:0007669"/>
    <property type="project" value="UniProtKB-EC"/>
</dbReference>
<dbReference type="EC" id="2.7.13.3" evidence="4"/>
<feature type="transmembrane region" description="Helical" evidence="1">
    <location>
        <begin position="294"/>
        <end position="313"/>
    </location>
</feature>
<dbReference type="Proteomes" id="UP001596250">
    <property type="component" value="Unassembled WGS sequence"/>
</dbReference>
<dbReference type="InterPro" id="IPR010559">
    <property type="entry name" value="Sig_transdc_His_kin_internal"/>
</dbReference>